<evidence type="ECO:0000256" key="1">
    <source>
        <dbReference type="ARBA" id="ARBA00022450"/>
    </source>
</evidence>
<reference evidence="5 6" key="1">
    <citation type="submission" date="2024-01" db="EMBL/GenBank/DDBJ databases">
        <title>Genome mining of biosynthetic gene clusters to explore secondary metabolites of Streptomyces sp.</title>
        <authorList>
            <person name="Baig A."/>
            <person name="Ajitkumar Shintre N."/>
            <person name="Kumar H."/>
            <person name="Anbarasu A."/>
            <person name="Ramaiah S."/>
        </authorList>
    </citation>
    <scope>NUCLEOTIDE SEQUENCE [LARGE SCALE GENOMIC DNA]</scope>
    <source>
        <strain evidence="5 6">A57</strain>
    </source>
</reference>
<evidence type="ECO:0000313" key="6">
    <source>
        <dbReference type="Proteomes" id="UP001585080"/>
    </source>
</evidence>
<dbReference type="Pfam" id="PF00698">
    <property type="entry name" value="Acyl_transf_1"/>
    <property type="match status" value="1"/>
</dbReference>
<dbReference type="InterPro" id="IPR001227">
    <property type="entry name" value="Ac_transferase_dom_sf"/>
</dbReference>
<dbReference type="Proteomes" id="UP001585080">
    <property type="component" value="Unassembled WGS sequence"/>
</dbReference>
<dbReference type="InterPro" id="IPR014043">
    <property type="entry name" value="Acyl_transferase_dom"/>
</dbReference>
<evidence type="ECO:0000259" key="4">
    <source>
        <dbReference type="SMART" id="SM00827"/>
    </source>
</evidence>
<organism evidence="5 6">
    <name type="scientific">Streptomyces broussonetiae</name>
    <dbReference type="NCBI Taxonomy" id="2686304"/>
    <lineage>
        <taxon>Bacteria</taxon>
        <taxon>Bacillati</taxon>
        <taxon>Actinomycetota</taxon>
        <taxon>Actinomycetes</taxon>
        <taxon>Kitasatosporales</taxon>
        <taxon>Streptomycetaceae</taxon>
        <taxon>Streptomyces</taxon>
    </lineage>
</organism>
<feature type="region of interest" description="Disordered" evidence="3">
    <location>
        <begin position="329"/>
        <end position="350"/>
    </location>
</feature>
<dbReference type="SUPFAM" id="SSF55048">
    <property type="entry name" value="Probable ACP-binding domain of malonyl-CoA ACP transacylase"/>
    <property type="match status" value="1"/>
</dbReference>
<keyword evidence="2" id="KW-0597">Phosphoprotein</keyword>
<dbReference type="PANTHER" id="PTHR43775">
    <property type="entry name" value="FATTY ACID SYNTHASE"/>
    <property type="match status" value="1"/>
</dbReference>
<proteinExistence type="predicted"/>
<protein>
    <submittedName>
        <fullName evidence="5">Acyltransferase domain-containing protein</fullName>
    </submittedName>
</protein>
<dbReference type="Gene3D" id="3.40.366.10">
    <property type="entry name" value="Malonyl-Coenzyme A Acyl Carrier Protein, domain 2"/>
    <property type="match status" value="1"/>
</dbReference>
<dbReference type="InterPro" id="IPR016036">
    <property type="entry name" value="Malonyl_transacylase_ACP-bd"/>
</dbReference>
<keyword evidence="5" id="KW-0012">Acyltransferase</keyword>
<keyword evidence="5" id="KW-0808">Transferase</keyword>
<evidence type="ECO:0000256" key="3">
    <source>
        <dbReference type="SAM" id="MobiDB-lite"/>
    </source>
</evidence>
<evidence type="ECO:0000256" key="2">
    <source>
        <dbReference type="ARBA" id="ARBA00022553"/>
    </source>
</evidence>
<dbReference type="InterPro" id="IPR016035">
    <property type="entry name" value="Acyl_Trfase/lysoPLipase"/>
</dbReference>
<feature type="domain" description="Malonyl-CoA:ACP transacylase (MAT)" evidence="4">
    <location>
        <begin position="25"/>
        <end position="345"/>
    </location>
</feature>
<comment type="caution">
    <text evidence="5">The sequence shown here is derived from an EMBL/GenBank/DDBJ whole genome shotgun (WGS) entry which is preliminary data.</text>
</comment>
<dbReference type="SMART" id="SM00827">
    <property type="entry name" value="PKS_AT"/>
    <property type="match status" value="1"/>
</dbReference>
<dbReference type="SUPFAM" id="SSF52151">
    <property type="entry name" value="FabD/lysophospholipase-like"/>
    <property type="match status" value="1"/>
</dbReference>
<dbReference type="PANTHER" id="PTHR43775:SF37">
    <property type="entry name" value="SI:DKEY-61P9.11"/>
    <property type="match status" value="1"/>
</dbReference>
<gene>
    <name evidence="5" type="ORF">VSS16_35760</name>
</gene>
<accession>A0ABV5EMB6</accession>
<dbReference type="GO" id="GO:0016746">
    <property type="term" value="F:acyltransferase activity"/>
    <property type="evidence" value="ECO:0007669"/>
    <property type="project" value="UniProtKB-KW"/>
</dbReference>
<dbReference type="InterPro" id="IPR050091">
    <property type="entry name" value="PKS_NRPS_Biosynth_Enz"/>
</dbReference>
<name>A0ABV5EMB6_9ACTN</name>
<keyword evidence="1" id="KW-0596">Phosphopantetheine</keyword>
<keyword evidence="6" id="KW-1185">Reference proteome</keyword>
<dbReference type="EMBL" id="JAYMRP010000068">
    <property type="protein sequence ID" value="MFB8778002.1"/>
    <property type="molecule type" value="Genomic_DNA"/>
</dbReference>
<dbReference type="RefSeq" id="WP_376736429.1">
    <property type="nucleotide sequence ID" value="NZ_JAYMRP010000068.1"/>
</dbReference>
<sequence length="350" mass="36832">MTERTFALLGNTGRRDEGRLELVCAFPGQGEFSVNALLQCARKYSAVYGAMRETFEATDEVALEEGLPPVGRSLLGPTPPSGRQMAEAAAGTAQLAHFAVSVALYRALRAVLGTPDRFLAVSFGEIAALVAAGSLDVCDGARVACRLARYMAAHRGAMLLVHAGERDTTELLGARPGTGLALACVNDPSECVVSGPAAAITDLEQLVLERQIPASRLKLDLLAHHPDLSHTADAFCSYLQGVPLRRPAVPVHSAVNGLYTSRDQLARGLANCLVLPVRLPSVVLAAATSSAVVLEVGTGESLTRNILRTMPEGQVTAYNPLRTESFSWDPLTGAHGRQSSLQRAAEGGAS</sequence>
<evidence type="ECO:0000313" key="5">
    <source>
        <dbReference type="EMBL" id="MFB8778002.1"/>
    </source>
</evidence>